<evidence type="ECO:0000313" key="2">
    <source>
        <dbReference type="Proteomes" id="UP000316095"/>
    </source>
</evidence>
<dbReference type="AlphaFoldDB" id="A0A5C5XJA3"/>
<reference evidence="1 2" key="1">
    <citation type="submission" date="2019-02" db="EMBL/GenBank/DDBJ databases">
        <title>Deep-cultivation of Planctomycetes and their phenomic and genomic characterization uncovers novel biology.</title>
        <authorList>
            <person name="Wiegand S."/>
            <person name="Jogler M."/>
            <person name="Boedeker C."/>
            <person name="Pinto D."/>
            <person name="Vollmers J."/>
            <person name="Rivas-Marin E."/>
            <person name="Kohn T."/>
            <person name="Peeters S.H."/>
            <person name="Heuer A."/>
            <person name="Rast P."/>
            <person name="Oberbeckmann S."/>
            <person name="Bunk B."/>
            <person name="Jeske O."/>
            <person name="Meyerdierks A."/>
            <person name="Storesund J.E."/>
            <person name="Kallscheuer N."/>
            <person name="Luecker S."/>
            <person name="Lage O.M."/>
            <person name="Pohl T."/>
            <person name="Merkel B.J."/>
            <person name="Hornburger P."/>
            <person name="Mueller R.-W."/>
            <person name="Bruemmer F."/>
            <person name="Labrenz M."/>
            <person name="Spormann A.M."/>
            <person name="Op Den Camp H."/>
            <person name="Overmann J."/>
            <person name="Amann R."/>
            <person name="Jetten M.S.M."/>
            <person name="Mascher T."/>
            <person name="Medema M.H."/>
            <person name="Devos D.P."/>
            <person name="Kaster A.-K."/>
            <person name="Ovreas L."/>
            <person name="Rohde M."/>
            <person name="Galperin M.Y."/>
            <person name="Jogler C."/>
        </authorList>
    </citation>
    <scope>NUCLEOTIDE SEQUENCE [LARGE SCALE GENOMIC DNA]</scope>
    <source>
        <strain evidence="1 2">Pan54</strain>
    </source>
</reference>
<accession>A0A5C5XJA3</accession>
<name>A0A5C5XJA3_9PLAN</name>
<gene>
    <name evidence="1" type="ORF">Pan54_38510</name>
</gene>
<organism evidence="1 2">
    <name type="scientific">Rubinisphaera italica</name>
    <dbReference type="NCBI Taxonomy" id="2527969"/>
    <lineage>
        <taxon>Bacteria</taxon>
        <taxon>Pseudomonadati</taxon>
        <taxon>Planctomycetota</taxon>
        <taxon>Planctomycetia</taxon>
        <taxon>Planctomycetales</taxon>
        <taxon>Planctomycetaceae</taxon>
        <taxon>Rubinisphaera</taxon>
    </lineage>
</organism>
<dbReference type="EMBL" id="SJPG01000001">
    <property type="protein sequence ID" value="TWT63100.1"/>
    <property type="molecule type" value="Genomic_DNA"/>
</dbReference>
<keyword evidence="2" id="KW-1185">Reference proteome</keyword>
<evidence type="ECO:0000313" key="1">
    <source>
        <dbReference type="EMBL" id="TWT63100.1"/>
    </source>
</evidence>
<comment type="caution">
    <text evidence="1">The sequence shown here is derived from an EMBL/GenBank/DDBJ whole genome shotgun (WGS) entry which is preliminary data.</text>
</comment>
<dbReference type="Proteomes" id="UP000316095">
    <property type="component" value="Unassembled WGS sequence"/>
</dbReference>
<protein>
    <submittedName>
        <fullName evidence="1">Uncharacterized protein</fullName>
    </submittedName>
</protein>
<sequence length="95" mass="10946">MRSQDRFPGSLKNWGNLGTRQFFLHRECAGSNFSLLQIDSCASHHTTSLVNFLRTEIIVLRDFFMNSNLIQYNYGVECLFGNQLLLQTSRLVVES</sequence>
<proteinExistence type="predicted"/>